<comment type="caution">
    <text evidence="1">The sequence shown here is derived from an EMBL/GenBank/DDBJ whole genome shotgun (WGS) entry which is preliminary data.</text>
</comment>
<dbReference type="PANTHER" id="PTHR13244">
    <property type="entry name" value="ZINC FINGER MYND DOMAIN CONTAINING PROTEIN 10"/>
    <property type="match status" value="1"/>
</dbReference>
<dbReference type="AlphaFoldDB" id="A0AAV1ZFF5"/>
<keyword evidence="2" id="KW-1185">Reference proteome</keyword>
<evidence type="ECO:0000313" key="2">
    <source>
        <dbReference type="Proteomes" id="UP001497382"/>
    </source>
</evidence>
<dbReference type="Proteomes" id="UP001497382">
    <property type="component" value="Unassembled WGS sequence"/>
</dbReference>
<feature type="non-terminal residue" evidence="1">
    <location>
        <position position="73"/>
    </location>
</feature>
<accession>A0AAV1ZFF5</accession>
<gene>
    <name evidence="1" type="ORF">LARSCL_LOCUS5314</name>
</gene>
<organism evidence="1 2">
    <name type="scientific">Larinioides sclopetarius</name>
    <dbReference type="NCBI Taxonomy" id="280406"/>
    <lineage>
        <taxon>Eukaryota</taxon>
        <taxon>Metazoa</taxon>
        <taxon>Ecdysozoa</taxon>
        <taxon>Arthropoda</taxon>
        <taxon>Chelicerata</taxon>
        <taxon>Arachnida</taxon>
        <taxon>Araneae</taxon>
        <taxon>Araneomorphae</taxon>
        <taxon>Entelegynae</taxon>
        <taxon>Araneoidea</taxon>
        <taxon>Araneidae</taxon>
        <taxon>Larinioides</taxon>
    </lineage>
</organism>
<proteinExistence type="predicted"/>
<reference evidence="1 2" key="1">
    <citation type="submission" date="2024-04" db="EMBL/GenBank/DDBJ databases">
        <authorList>
            <person name="Rising A."/>
            <person name="Reimegard J."/>
            <person name="Sonavane S."/>
            <person name="Akerstrom W."/>
            <person name="Nylinder S."/>
            <person name="Hedman E."/>
            <person name="Kallberg Y."/>
        </authorList>
    </citation>
    <scope>NUCLEOTIDE SEQUENCE [LARGE SCALE GENOMIC DNA]</scope>
</reference>
<dbReference type="GO" id="GO:0005737">
    <property type="term" value="C:cytoplasm"/>
    <property type="evidence" value="ECO:0007669"/>
    <property type="project" value="TreeGrafter"/>
</dbReference>
<sequence>QASLDVKSGREEIVKEFLITLEKIPVLIYELIATEIWRLKIFPLLLKVERPAKSVIPIYLVLYHEVALETFLE</sequence>
<dbReference type="InterPro" id="IPR052298">
    <property type="entry name" value="ZMYND10"/>
</dbReference>
<evidence type="ECO:0000313" key="1">
    <source>
        <dbReference type="EMBL" id="CAL1270462.1"/>
    </source>
</evidence>
<name>A0AAV1ZFF5_9ARAC</name>
<dbReference type="PANTHER" id="PTHR13244:SF7">
    <property type="entry name" value="ZINC FINGER MYND DOMAIN-CONTAINING PROTEIN 10"/>
    <property type="match status" value="1"/>
</dbReference>
<feature type="non-terminal residue" evidence="1">
    <location>
        <position position="1"/>
    </location>
</feature>
<dbReference type="EMBL" id="CAXIEN010000048">
    <property type="protein sequence ID" value="CAL1270462.1"/>
    <property type="molecule type" value="Genomic_DNA"/>
</dbReference>
<protein>
    <submittedName>
        <fullName evidence="1">Uncharacterized protein</fullName>
    </submittedName>
</protein>